<dbReference type="STRING" id="1166337.SAMN05192580_2033"/>
<evidence type="ECO:0000313" key="3">
    <source>
        <dbReference type="Proteomes" id="UP000198824"/>
    </source>
</evidence>
<feature type="domain" description="PepSY" evidence="1">
    <location>
        <begin position="144"/>
        <end position="186"/>
    </location>
</feature>
<name>A0A1I6KZD8_9SPHN</name>
<dbReference type="OrthoDB" id="7560161at2"/>
<sequence>MAKIKRVVGRCFGQKAVDRPISDPGTVRFFLPVLTLLASLGVAAPASASDQLVGLARAVEVAEHQLAANAIDASLDTRKGRLVYEVELVRADTLHSAQIDARTGRLVSVSKPRLVGLYRRYLEAGRVHHGKRVRPMSSVLNEIEATPGRTVHEATLKADNERLVYEIEVATAAGVAKVRHDAVTGRRLSVAIGQD</sequence>
<gene>
    <name evidence="2" type="ORF">SAMN05192580_2033</name>
</gene>
<dbReference type="Gene3D" id="3.10.450.40">
    <property type="match status" value="2"/>
</dbReference>
<evidence type="ECO:0000313" key="2">
    <source>
        <dbReference type="EMBL" id="SFR96557.1"/>
    </source>
</evidence>
<organism evidence="2 3">
    <name type="scientific">Sphingomonas jatrophae</name>
    <dbReference type="NCBI Taxonomy" id="1166337"/>
    <lineage>
        <taxon>Bacteria</taxon>
        <taxon>Pseudomonadati</taxon>
        <taxon>Pseudomonadota</taxon>
        <taxon>Alphaproteobacteria</taxon>
        <taxon>Sphingomonadales</taxon>
        <taxon>Sphingomonadaceae</taxon>
        <taxon>Sphingomonas</taxon>
    </lineage>
</organism>
<dbReference type="Proteomes" id="UP000198824">
    <property type="component" value="Unassembled WGS sequence"/>
</dbReference>
<dbReference type="EMBL" id="FOZG01000002">
    <property type="protein sequence ID" value="SFR96557.1"/>
    <property type="molecule type" value="Genomic_DNA"/>
</dbReference>
<evidence type="ECO:0000259" key="1">
    <source>
        <dbReference type="Pfam" id="PF03413"/>
    </source>
</evidence>
<reference evidence="2 3" key="1">
    <citation type="submission" date="2016-10" db="EMBL/GenBank/DDBJ databases">
        <authorList>
            <person name="de Groot N.N."/>
        </authorList>
    </citation>
    <scope>NUCLEOTIDE SEQUENCE [LARGE SCALE GENOMIC DNA]</scope>
    <source>
        <strain evidence="2 3">S5-249</strain>
    </source>
</reference>
<feature type="domain" description="PepSY" evidence="1">
    <location>
        <begin position="55"/>
        <end position="108"/>
    </location>
</feature>
<keyword evidence="3" id="KW-1185">Reference proteome</keyword>
<dbReference type="AlphaFoldDB" id="A0A1I6KZD8"/>
<proteinExistence type="predicted"/>
<accession>A0A1I6KZD8</accession>
<dbReference type="Pfam" id="PF03413">
    <property type="entry name" value="PepSY"/>
    <property type="match status" value="2"/>
</dbReference>
<protein>
    <submittedName>
        <fullName evidence="2">Uncharacterized membrane protein YkoI</fullName>
    </submittedName>
</protein>
<dbReference type="InterPro" id="IPR025711">
    <property type="entry name" value="PepSY"/>
</dbReference>